<dbReference type="AlphaFoldDB" id="A0AA42B8T0"/>
<dbReference type="RefSeq" id="WP_251262851.1">
    <property type="nucleotide sequence ID" value="NZ_JAMQGP010000010.1"/>
</dbReference>
<dbReference type="InterPro" id="IPR019620">
    <property type="entry name" value="Metal-bd_prot_put"/>
</dbReference>
<dbReference type="Proteomes" id="UP001165393">
    <property type="component" value="Unassembled WGS sequence"/>
</dbReference>
<evidence type="ECO:0000313" key="2">
    <source>
        <dbReference type="Proteomes" id="UP001165393"/>
    </source>
</evidence>
<sequence length="80" mass="8994">MSESIHGHQVMQMMLESSTTYTQHSLKSAMVERFGANAVFHTCKMKNMDADALIEFLTHKGKFVETEGGFTTHSDKICSH</sequence>
<accession>A0AA42B8T0</accession>
<dbReference type="NCBIfam" id="TIGR03853">
    <property type="entry name" value="matur_matur"/>
    <property type="match status" value="1"/>
</dbReference>
<organism evidence="1 2">
    <name type="scientific">Echinimonas agarilytica</name>
    <dbReference type="NCBI Taxonomy" id="1215918"/>
    <lineage>
        <taxon>Bacteria</taxon>
        <taxon>Pseudomonadati</taxon>
        <taxon>Pseudomonadota</taxon>
        <taxon>Gammaproteobacteria</taxon>
        <taxon>Alteromonadales</taxon>
        <taxon>Echinimonadaceae</taxon>
        <taxon>Echinimonas</taxon>
    </lineage>
</organism>
<reference evidence="1 2" key="1">
    <citation type="journal article" date="2013" name="Antonie Van Leeuwenhoek">
        <title>Echinimonas agarilytica gen. nov., sp. nov., a new gammaproteobacterium isolated from the sea urchin Strongylocentrotus intermedius.</title>
        <authorList>
            <person name="Nedashkovskaya O.I."/>
            <person name="Stenkova A.M."/>
            <person name="Zhukova N.V."/>
            <person name="Van Trappen S."/>
            <person name="Lee J.S."/>
            <person name="Kim S.B."/>
        </authorList>
    </citation>
    <scope>NUCLEOTIDE SEQUENCE [LARGE SCALE GENOMIC DNA]</scope>
    <source>
        <strain evidence="1 2">KMM 6351</strain>
    </source>
</reference>
<dbReference type="EMBL" id="JAMQGP010000010">
    <property type="protein sequence ID" value="MCM2681370.1"/>
    <property type="molecule type" value="Genomic_DNA"/>
</dbReference>
<name>A0AA42B8T0_9GAMM</name>
<gene>
    <name evidence="1" type="ORF">NAF29_17110</name>
</gene>
<evidence type="ECO:0000313" key="1">
    <source>
        <dbReference type="EMBL" id="MCM2681370.1"/>
    </source>
</evidence>
<keyword evidence="2" id="KW-1185">Reference proteome</keyword>
<comment type="caution">
    <text evidence="1">The sequence shown here is derived from an EMBL/GenBank/DDBJ whole genome shotgun (WGS) entry which is preliminary data.</text>
</comment>
<dbReference type="Pfam" id="PF10678">
    <property type="entry name" value="DUF2492"/>
    <property type="match status" value="1"/>
</dbReference>
<proteinExistence type="predicted"/>
<protein>
    <submittedName>
        <fullName evidence="1">YecH family protein</fullName>
    </submittedName>
</protein>